<dbReference type="Pfam" id="PF00005">
    <property type="entry name" value="ABC_tran"/>
    <property type="match status" value="1"/>
</dbReference>
<dbReference type="EMBL" id="WNVM01000994">
    <property type="protein sequence ID" value="MDZ5010961.1"/>
    <property type="molecule type" value="Genomic_DNA"/>
</dbReference>
<comment type="caution">
    <text evidence="2">The sequence shown here is derived from an EMBL/GenBank/DDBJ whole genome shotgun (WGS) entry which is preliminary data.</text>
</comment>
<evidence type="ECO:0000259" key="1">
    <source>
        <dbReference type="Pfam" id="PF00005"/>
    </source>
</evidence>
<dbReference type="Proteomes" id="UP001292368">
    <property type="component" value="Unassembled WGS sequence"/>
</dbReference>
<dbReference type="InterPro" id="IPR003439">
    <property type="entry name" value="ABC_transporter-like_ATP-bd"/>
</dbReference>
<dbReference type="AlphaFoldDB" id="A0AAW9IVF6"/>
<gene>
    <name evidence="2" type="ORF">GNF77_19105</name>
</gene>
<keyword evidence="2" id="KW-0547">Nucleotide-binding</keyword>
<evidence type="ECO:0000313" key="2">
    <source>
        <dbReference type="EMBL" id="MDZ5010961.1"/>
    </source>
</evidence>
<keyword evidence="2" id="KW-0067">ATP-binding</keyword>
<dbReference type="InterPro" id="IPR027417">
    <property type="entry name" value="P-loop_NTPase"/>
</dbReference>
<dbReference type="SUPFAM" id="SSF52540">
    <property type="entry name" value="P-loop containing nucleoside triphosphate hydrolases"/>
    <property type="match status" value="1"/>
</dbReference>
<dbReference type="PANTHER" id="PTHR43038">
    <property type="entry name" value="ATP-BINDING CASSETTE, SUB-FAMILY H, MEMBER 1"/>
    <property type="match status" value="1"/>
</dbReference>
<dbReference type="RefSeq" id="WP_322382675.1">
    <property type="nucleotide sequence ID" value="NZ_WNVM01000994.1"/>
</dbReference>
<dbReference type="GO" id="GO:0016887">
    <property type="term" value="F:ATP hydrolysis activity"/>
    <property type="evidence" value="ECO:0007669"/>
    <property type="project" value="InterPro"/>
</dbReference>
<feature type="non-terminal residue" evidence="2">
    <location>
        <position position="69"/>
    </location>
</feature>
<accession>A0AAW9IVF6</accession>
<name>A0AAW9IVF6_CLOPF</name>
<dbReference type="GO" id="GO:0005524">
    <property type="term" value="F:ATP binding"/>
    <property type="evidence" value="ECO:0007669"/>
    <property type="project" value="UniProtKB-KW"/>
</dbReference>
<dbReference type="Gene3D" id="3.40.50.300">
    <property type="entry name" value="P-loop containing nucleotide triphosphate hydrolases"/>
    <property type="match status" value="1"/>
</dbReference>
<proteinExistence type="predicted"/>
<evidence type="ECO:0000313" key="3">
    <source>
        <dbReference type="Proteomes" id="UP001292368"/>
    </source>
</evidence>
<organism evidence="2 3">
    <name type="scientific">Clostridium perfringens</name>
    <dbReference type="NCBI Taxonomy" id="1502"/>
    <lineage>
        <taxon>Bacteria</taxon>
        <taxon>Bacillati</taxon>
        <taxon>Bacillota</taxon>
        <taxon>Clostridia</taxon>
        <taxon>Eubacteriales</taxon>
        <taxon>Clostridiaceae</taxon>
        <taxon>Clostridium</taxon>
    </lineage>
</organism>
<dbReference type="PANTHER" id="PTHR43038:SF3">
    <property type="entry name" value="ABC TRANSPORTER G FAMILY MEMBER 20 ISOFORM X1"/>
    <property type="match status" value="1"/>
</dbReference>
<reference evidence="2" key="1">
    <citation type="submission" date="2019-11" db="EMBL/GenBank/DDBJ databases">
        <title>Characterization of Clostridium perfringens isolates from swine manure treated agricultural soils.</title>
        <authorList>
            <person name="Wushke S.T."/>
        </authorList>
    </citation>
    <scope>NUCLEOTIDE SEQUENCE</scope>
    <source>
        <strain evidence="2">V2</strain>
    </source>
</reference>
<protein>
    <submittedName>
        <fullName evidence="2">ATP-binding cassette domain-containing protein</fullName>
    </submittedName>
</protein>
<feature type="domain" description="ABC transporter" evidence="1">
    <location>
        <begin position="23"/>
        <end position="69"/>
    </location>
</feature>
<sequence length="69" mass="7303">MDLAIKTTNLIKKFGSNTVINCSNMNVSRGSIYGFLGANGAGKTTIFKLIIGLLKPTLGTIEILGEDIT</sequence>